<dbReference type="EMBL" id="JANJQO010001076">
    <property type="protein sequence ID" value="KAJ2972817.1"/>
    <property type="molecule type" value="Genomic_DNA"/>
</dbReference>
<organism evidence="1 2">
    <name type="scientific">Zarea fungicola</name>
    <dbReference type="NCBI Taxonomy" id="93591"/>
    <lineage>
        <taxon>Eukaryota</taxon>
        <taxon>Fungi</taxon>
        <taxon>Dikarya</taxon>
        <taxon>Ascomycota</taxon>
        <taxon>Pezizomycotina</taxon>
        <taxon>Sordariomycetes</taxon>
        <taxon>Hypocreomycetidae</taxon>
        <taxon>Hypocreales</taxon>
        <taxon>Cordycipitaceae</taxon>
        <taxon>Zarea</taxon>
    </lineage>
</organism>
<keyword evidence="2" id="KW-1185">Reference proteome</keyword>
<comment type="caution">
    <text evidence="1">The sequence shown here is derived from an EMBL/GenBank/DDBJ whole genome shotgun (WGS) entry which is preliminary data.</text>
</comment>
<evidence type="ECO:0000313" key="1">
    <source>
        <dbReference type="EMBL" id="KAJ2972817.1"/>
    </source>
</evidence>
<accession>A0ACC1N0N4</accession>
<reference evidence="1" key="1">
    <citation type="submission" date="2022-08" db="EMBL/GenBank/DDBJ databases">
        <title>Genome Sequence of Lecanicillium fungicola.</title>
        <authorList>
            <person name="Buettner E."/>
        </authorList>
    </citation>
    <scope>NUCLEOTIDE SEQUENCE</scope>
    <source>
        <strain evidence="1">Babe33</strain>
    </source>
</reference>
<protein>
    <submittedName>
        <fullName evidence="1">Uncharacterized protein</fullName>
    </submittedName>
</protein>
<name>A0ACC1N0N4_9HYPO</name>
<gene>
    <name evidence="1" type="ORF">NQ176_g6941</name>
</gene>
<sequence>MFGILFVLVFSVLCSMLLVAESTGTNLGQRLGRREVPAGDSSIAEAERQISSGGSVSTLETSTGNDRGLEGVDLLGGFTGFETHFYVAQVSNLAARPSLFPTPSISVMDPFKALSDAFREAMEAVQHDVATSTSPDLLPIKKEAGQNNKSTMDSILWQGNPSLLHMVSDIAGQVCVVDPGAGARFIDTIVNTLSLDSVEIASIISNVAQYSSSSAADMLPLLLPAIAAALGEHIEPSPVSTAQTIDDTMSEVLWKGNIFLTTIITSNVYLDNSDLHGLLDQVAGLMCAAASRLKLPICMVSTNIASHLYQLVIPCNCINSKSGASPSQPLQSHSNVEATSSFDWNVTTVLPTAGYTFQSFSDSKVPSVYEQRRTSNFPVTTLRDRVSAPAIQPYTELAQPQTSYSPCPPPAYSVTTETEVPAPSACTELPVMSSSSGVCSCQDSHPMGYGSNDNFKPIKVGSKIPESYEYNANTVTTIQSSATQCHSEPATPTMGLTLTVGNPPHYANPVELPSKQPMEYNQKSQMPGYPLVEDDIGWRYLGCFGDAPERTLQGGGPENSFTGKVSNRNCIDYCGLKEYEFAGTEDGQECWCGKSMANNVRRLPDTACSTFCQGESADYCGGAWAISVYKREKKELEQPKKKYSSLAELLSLSK</sequence>
<evidence type="ECO:0000313" key="2">
    <source>
        <dbReference type="Proteomes" id="UP001143910"/>
    </source>
</evidence>
<dbReference type="Proteomes" id="UP001143910">
    <property type="component" value="Unassembled WGS sequence"/>
</dbReference>
<proteinExistence type="predicted"/>